<protein>
    <submittedName>
        <fullName evidence="1">Uncharacterized protein</fullName>
    </submittedName>
</protein>
<dbReference type="AlphaFoldDB" id="A0A6J4SFJ6"/>
<reference evidence="1" key="1">
    <citation type="submission" date="2020-02" db="EMBL/GenBank/DDBJ databases">
        <authorList>
            <person name="Meier V. D."/>
        </authorList>
    </citation>
    <scope>NUCLEOTIDE SEQUENCE</scope>
    <source>
        <strain evidence="1">AVDCRST_MAG96</strain>
    </source>
</reference>
<evidence type="ECO:0000313" key="1">
    <source>
        <dbReference type="EMBL" id="CAA9498232.1"/>
    </source>
</evidence>
<sequence length="79" mass="9338">MFNSFSILYQTYLTQNLFLTSSHQTPVSFFKTCFWLYGSFICSHFQTDFKNIFPILLSHYTLCTCITQAAFMEPLVRKQ</sequence>
<gene>
    <name evidence="1" type="ORF">AVDCRST_MAG96-1834</name>
</gene>
<dbReference type="EMBL" id="CADCVN010000702">
    <property type="protein sequence ID" value="CAA9498232.1"/>
    <property type="molecule type" value="Genomic_DNA"/>
</dbReference>
<name>A0A6J4SFJ6_9BACT</name>
<organism evidence="1">
    <name type="scientific">uncultured Segetibacter sp</name>
    <dbReference type="NCBI Taxonomy" id="481133"/>
    <lineage>
        <taxon>Bacteria</taxon>
        <taxon>Pseudomonadati</taxon>
        <taxon>Bacteroidota</taxon>
        <taxon>Chitinophagia</taxon>
        <taxon>Chitinophagales</taxon>
        <taxon>Chitinophagaceae</taxon>
        <taxon>Segetibacter</taxon>
        <taxon>environmental samples</taxon>
    </lineage>
</organism>
<proteinExistence type="predicted"/>
<accession>A0A6J4SFJ6</accession>